<evidence type="ECO:0000313" key="1">
    <source>
        <dbReference type="EMBL" id="MBA4463610.1"/>
    </source>
</evidence>
<organism evidence="1 2">
    <name type="scientific">Candidatus Nitrosomaritimum aestuariumsis</name>
    <dbReference type="NCBI Taxonomy" id="3342354"/>
    <lineage>
        <taxon>Archaea</taxon>
        <taxon>Nitrososphaerota</taxon>
        <taxon>Nitrososphaeria</taxon>
        <taxon>Nitrosopumilales</taxon>
        <taxon>Nitrosopumilaceae</taxon>
        <taxon>Candidatus Nitrosomaritimum</taxon>
    </lineage>
</organism>
<protein>
    <submittedName>
        <fullName evidence="1">Uncharacterized protein</fullName>
    </submittedName>
</protein>
<accession>A0AC60W9F7</accession>
<sequence length="51" mass="5998">MQLTMPLFCKQCNNRRFPKWIKEENKTDWFCETCGNSVDSEGNIIGDVEKI</sequence>
<comment type="caution">
    <text evidence="1">The sequence shown here is derived from an EMBL/GenBank/DDBJ whole genome shotgun (WGS) entry which is preliminary data.</text>
</comment>
<dbReference type="Proteomes" id="UP000591542">
    <property type="component" value="Unassembled WGS sequence"/>
</dbReference>
<gene>
    <name evidence="1" type="ORF">H2B01_05430</name>
</gene>
<proteinExistence type="predicted"/>
<name>A0AC60W9F7_9ARCH</name>
<evidence type="ECO:0000313" key="2">
    <source>
        <dbReference type="Proteomes" id="UP000591542"/>
    </source>
</evidence>
<reference evidence="1 2" key="1">
    <citation type="journal article" date="2020" name="Appl. Environ. Microbiol.">
        <title>Genomic Characteristics of a Novel Species of Ammonia-Oxidizing Archaea from the Jiulong River Estuary.</title>
        <authorList>
            <person name="Zou D."/>
            <person name="Wan R."/>
            <person name="Han L."/>
            <person name="Xu M.N."/>
            <person name="Liu Y."/>
            <person name="Liu H."/>
            <person name="Kao S.J."/>
            <person name="Li M."/>
        </authorList>
    </citation>
    <scope>NUCLEOTIDE SEQUENCE [LARGE SCALE GENOMIC DNA]</scope>
    <source>
        <strain evidence="1">S2bin1</strain>
    </source>
</reference>
<dbReference type="EMBL" id="JACEMX010000108">
    <property type="protein sequence ID" value="MBA4463610.1"/>
    <property type="molecule type" value="Genomic_DNA"/>
</dbReference>